<name>A0ABW7QBC6_9MICO</name>
<accession>A0ABW7QBC6</accession>
<evidence type="ECO:0000313" key="3">
    <source>
        <dbReference type="Proteomes" id="UP001610861"/>
    </source>
</evidence>
<proteinExistence type="predicted"/>
<protein>
    <submittedName>
        <fullName evidence="2">DUF4012 domain-containing protein</fullName>
    </submittedName>
</protein>
<dbReference type="EMBL" id="JBIQWL010000007">
    <property type="protein sequence ID" value="MFH8252154.1"/>
    <property type="molecule type" value="Genomic_DNA"/>
</dbReference>
<evidence type="ECO:0000256" key="1">
    <source>
        <dbReference type="SAM" id="MobiDB-lite"/>
    </source>
</evidence>
<feature type="compositionally biased region" description="Basic residues" evidence="1">
    <location>
        <begin position="1"/>
        <end position="15"/>
    </location>
</feature>
<feature type="region of interest" description="Disordered" evidence="1">
    <location>
        <begin position="1"/>
        <end position="20"/>
    </location>
</feature>
<reference evidence="2 3" key="1">
    <citation type="submission" date="2024-09" db="EMBL/GenBank/DDBJ databases">
        <authorList>
            <person name="Pan X."/>
        </authorList>
    </citation>
    <scope>NUCLEOTIDE SEQUENCE [LARGE SCALE GENOMIC DNA]</scope>
    <source>
        <strain evidence="2 3">B2969</strain>
    </source>
</reference>
<dbReference type="Proteomes" id="UP001610861">
    <property type="component" value="Unassembled WGS sequence"/>
</dbReference>
<comment type="caution">
    <text evidence="2">The sequence shown here is derived from an EMBL/GenBank/DDBJ whole genome shotgun (WGS) entry which is preliminary data.</text>
</comment>
<organism evidence="2 3">
    <name type="scientific">Microbacterium alkaliflavum</name>
    <dbReference type="NCBI Taxonomy" id="3248839"/>
    <lineage>
        <taxon>Bacteria</taxon>
        <taxon>Bacillati</taxon>
        <taxon>Actinomycetota</taxon>
        <taxon>Actinomycetes</taxon>
        <taxon>Micrococcales</taxon>
        <taxon>Microbacteriaceae</taxon>
        <taxon>Microbacterium</taxon>
    </lineage>
</organism>
<evidence type="ECO:0000313" key="2">
    <source>
        <dbReference type="EMBL" id="MFH8252154.1"/>
    </source>
</evidence>
<sequence length="615" mass="65587">MPRTPRHGRHRHGRAGNHAQAATRRRWPWVLFGTFAALAALAAVAGVFAKQAFDVRDDLLAAKAQLSGLTKFVKSGDAAALESTSDHVLALAARANATVQNPLWDMASAIPIVGHNVAAVKDATEAVYVLAHDAMPPAIQLLSTVNLDQLSVEGGGINLEPLKGALDVLPQISTAFAAAQSHVADIDRAQLLPVVSDAIAQLLDVMDQAEPALAAVDKYLPTALHLAGSEGPRRYIVVFQNNAEIRATGGNGATSAVIELDDGHLKMLSDEESAKFTEDGIEGRVDQQLPDSTRALYEDDLTDNTMNYPRLADFPTAAQMYRALWQQSMGGDVDGVISIDPVVLSYMLAVTGPVKLQDGSRISSANAVKVLLSETYEKFGIDGDAADDYFGDVSARVFDKVSSGGWDPMAMIKAFEKAIGEQRVYAWFTRPEEQAMAVEQGVDGALIADNAKATQVGIYLNDASYSKLEYYLSTSVDVTCDAAARTVTTTLTMNNAVPSSKLSGYTLAWRNKSLKLPRTTMVLDAISYAPVGGAITSDPENGDIKKWTRTGNEAGRDAKSITVTIPMGQTKTVAFTSTLPEGQLGPLAVRYSPTVTDTPVTISPTCDALFPAKSE</sequence>
<keyword evidence="3" id="KW-1185">Reference proteome</keyword>
<dbReference type="Pfam" id="PF13196">
    <property type="entry name" value="DUF4012"/>
    <property type="match status" value="1"/>
</dbReference>
<gene>
    <name evidence="2" type="ORF">ACH3VR_17445</name>
</gene>
<dbReference type="RefSeq" id="WP_397557587.1">
    <property type="nucleotide sequence ID" value="NZ_JBIQWL010000007.1"/>
</dbReference>
<dbReference type="InterPro" id="IPR025101">
    <property type="entry name" value="DUF4012"/>
</dbReference>